<sequence>MYNTFMKIIIDTSNKDLYVALIENGKTLRYKLHENLVKKADALPGTFLEVMGDIKAKEITDFYITLGPGSFTGARTGLVFARSICQMTKANLHTTSSIQLIAGPNGEKEVFIDARSKKSYYAKVKNGQLQESITLVPFQDSTIQAFDNLIKNPEEYLSLFNLEEDIFNVHPYYIKDAKIGGN</sequence>
<dbReference type="Pfam" id="PF00814">
    <property type="entry name" value="TsaD"/>
    <property type="match status" value="1"/>
</dbReference>
<reference evidence="2 3" key="1">
    <citation type="submission" date="2018-02" db="EMBL/GenBank/DDBJ databases">
        <title>Mycoplasma marinum and Mycoplasma todarodis sp. nov., moderately halophilic and psychrotolerant mycoplasmas isolated from cephalopods.</title>
        <authorList>
            <person name="Viver T."/>
        </authorList>
    </citation>
    <scope>NUCLEOTIDE SEQUENCE [LARGE SCALE GENOMIC DNA]</scope>
    <source>
        <strain evidence="2 3">5H</strain>
    </source>
</reference>
<evidence type="ECO:0000313" key="2">
    <source>
        <dbReference type="EMBL" id="TCG11841.1"/>
    </source>
</evidence>
<dbReference type="EMBL" id="PSZP01000003">
    <property type="protein sequence ID" value="TCG11841.1"/>
    <property type="molecule type" value="Genomic_DNA"/>
</dbReference>
<name>A0A4R0XVH3_9MOLU</name>
<dbReference type="GO" id="GO:0002949">
    <property type="term" value="P:tRNA threonylcarbamoyladenosine modification"/>
    <property type="evidence" value="ECO:0007669"/>
    <property type="project" value="InterPro"/>
</dbReference>
<dbReference type="NCBIfam" id="TIGR03725">
    <property type="entry name" value="T6A_YeaZ"/>
    <property type="match status" value="1"/>
</dbReference>
<keyword evidence="3" id="KW-1185">Reference proteome</keyword>
<dbReference type="AlphaFoldDB" id="A0A4R0XVH3"/>
<proteinExistence type="predicted"/>
<feature type="domain" description="Gcp-like" evidence="1">
    <location>
        <begin position="53"/>
        <end position="126"/>
    </location>
</feature>
<dbReference type="GO" id="GO:0016740">
    <property type="term" value="F:transferase activity"/>
    <property type="evidence" value="ECO:0007669"/>
    <property type="project" value="UniProtKB-KW"/>
</dbReference>
<dbReference type="InterPro" id="IPR000905">
    <property type="entry name" value="Gcp-like_dom"/>
</dbReference>
<dbReference type="Gene3D" id="3.30.420.40">
    <property type="match status" value="1"/>
</dbReference>
<gene>
    <name evidence="2" type="primary">tsaB</name>
    <name evidence="2" type="ORF">C4B25_00790</name>
</gene>
<dbReference type="InterPro" id="IPR022496">
    <property type="entry name" value="T6A_TsaB"/>
</dbReference>
<dbReference type="InterPro" id="IPR043129">
    <property type="entry name" value="ATPase_NBD"/>
</dbReference>
<evidence type="ECO:0000259" key="1">
    <source>
        <dbReference type="Pfam" id="PF00814"/>
    </source>
</evidence>
<dbReference type="OrthoDB" id="9784166at2"/>
<evidence type="ECO:0000313" key="3">
    <source>
        <dbReference type="Proteomes" id="UP000291072"/>
    </source>
</evidence>
<accession>A0A4R0XVH3</accession>
<dbReference type="Proteomes" id="UP000291072">
    <property type="component" value="Unassembled WGS sequence"/>
</dbReference>
<keyword evidence="2" id="KW-0808">Transferase</keyword>
<comment type="caution">
    <text evidence="2">The sequence shown here is derived from an EMBL/GenBank/DDBJ whole genome shotgun (WGS) entry which is preliminary data.</text>
</comment>
<organism evidence="2 3">
    <name type="scientific">Mycoplasma todarodis</name>
    <dbReference type="NCBI Taxonomy" id="1937191"/>
    <lineage>
        <taxon>Bacteria</taxon>
        <taxon>Bacillati</taxon>
        <taxon>Mycoplasmatota</taxon>
        <taxon>Mollicutes</taxon>
        <taxon>Mycoplasmataceae</taxon>
        <taxon>Mycoplasma</taxon>
    </lineage>
</organism>
<protein>
    <submittedName>
        <fullName evidence="2">tRNA (Adenosine(37)-N6)-threonylcarbamoyltransferase complex dimerization subunit type 1 TsaB</fullName>
    </submittedName>
</protein>
<dbReference type="SUPFAM" id="SSF53067">
    <property type="entry name" value="Actin-like ATPase domain"/>
    <property type="match status" value="1"/>
</dbReference>